<protein>
    <submittedName>
        <fullName evidence="2">Uncharacterized protein</fullName>
    </submittedName>
</protein>
<proteinExistence type="predicted"/>
<organism evidence="2">
    <name type="scientific">Lygus hesperus</name>
    <name type="common">Western plant bug</name>
    <dbReference type="NCBI Taxonomy" id="30085"/>
    <lineage>
        <taxon>Eukaryota</taxon>
        <taxon>Metazoa</taxon>
        <taxon>Ecdysozoa</taxon>
        <taxon>Arthropoda</taxon>
        <taxon>Hexapoda</taxon>
        <taxon>Insecta</taxon>
        <taxon>Pterygota</taxon>
        <taxon>Neoptera</taxon>
        <taxon>Paraneoptera</taxon>
        <taxon>Hemiptera</taxon>
        <taxon>Heteroptera</taxon>
        <taxon>Panheteroptera</taxon>
        <taxon>Cimicomorpha</taxon>
        <taxon>Miridae</taxon>
        <taxon>Mirini</taxon>
        <taxon>Lygus</taxon>
    </lineage>
</organism>
<dbReference type="EMBL" id="GDHC01004061">
    <property type="protein sequence ID" value="JAQ14568.1"/>
    <property type="molecule type" value="Transcribed_RNA"/>
</dbReference>
<accession>A0A146M463</accession>
<evidence type="ECO:0000313" key="2">
    <source>
        <dbReference type="EMBL" id="JAQ14568.1"/>
    </source>
</evidence>
<dbReference type="AlphaFoldDB" id="A0A146M463"/>
<reference evidence="2" key="1">
    <citation type="journal article" date="2016" name="Gigascience">
        <title>De novo construction of an expanded transcriptome assembly for the western tarnished plant bug, Lygus hesperus.</title>
        <authorList>
            <person name="Tassone E.E."/>
            <person name="Geib S.M."/>
            <person name="Hall B."/>
            <person name="Fabrick J.A."/>
            <person name="Brent C.S."/>
            <person name="Hull J.J."/>
        </authorList>
    </citation>
    <scope>NUCLEOTIDE SEQUENCE</scope>
</reference>
<gene>
    <name evidence="2" type="ORF">g.92662</name>
</gene>
<evidence type="ECO:0000256" key="1">
    <source>
        <dbReference type="SAM" id="MobiDB-lite"/>
    </source>
</evidence>
<name>A0A146M463_LYGHE</name>
<sequence>MTLNDSYNGYHCASGHTCREALRGNRHGAQHSQATGSSRDHERENVSKMQNTESIDLHNQHNNSSAALVEHANSNDEERGGALRAYDYHLHSYKPSSKFQYDAISSFLS</sequence>
<feature type="region of interest" description="Disordered" evidence="1">
    <location>
        <begin position="23"/>
        <end position="80"/>
    </location>
</feature>